<dbReference type="Gene3D" id="3.40.390.80">
    <property type="entry name" value="Peptidase M60, enhancin-like domain 2"/>
    <property type="match status" value="1"/>
</dbReference>
<dbReference type="Pfam" id="PF13004">
    <property type="entry name" value="BACON"/>
    <property type="match status" value="1"/>
</dbReference>
<evidence type="ECO:0000313" key="2">
    <source>
        <dbReference type="EMBL" id="SFF41629.1"/>
    </source>
</evidence>
<dbReference type="Gene3D" id="2.60.120.260">
    <property type="entry name" value="Galactose-binding domain-like"/>
    <property type="match status" value="1"/>
</dbReference>
<dbReference type="PROSITE" id="PS51723">
    <property type="entry name" value="PEPTIDASE_M60"/>
    <property type="match status" value="1"/>
</dbReference>
<dbReference type="InterPro" id="IPR024361">
    <property type="entry name" value="BACON"/>
</dbReference>
<keyword evidence="3" id="KW-1185">Reference proteome</keyword>
<dbReference type="Gene3D" id="2.60.120.1250">
    <property type="entry name" value="Peptidase M60, enhancin-like domain 1"/>
    <property type="match status" value="1"/>
</dbReference>
<name>A0A1I2IH21_9BACT</name>
<evidence type="ECO:0000259" key="1">
    <source>
        <dbReference type="PROSITE" id="PS51723"/>
    </source>
</evidence>
<accession>A0A1I2IH21</accession>
<dbReference type="Proteomes" id="UP000198964">
    <property type="component" value="Unassembled WGS sequence"/>
</dbReference>
<dbReference type="AlphaFoldDB" id="A0A1I2IH21"/>
<proteinExistence type="predicted"/>
<dbReference type="InterPro" id="IPR008979">
    <property type="entry name" value="Galactose-bd-like_sf"/>
</dbReference>
<dbReference type="Gene3D" id="2.60.40.10">
    <property type="entry name" value="Immunoglobulins"/>
    <property type="match status" value="1"/>
</dbReference>
<dbReference type="Pfam" id="PF13402">
    <property type="entry name" value="Peptidase_M60"/>
    <property type="match status" value="1"/>
</dbReference>
<sequence>MAKSSLNLLGLFLTFTLFFQLGCKDEKFEEESQFQIEKSSLTQDLTEDGGTIIIPVLTKLNADDWSVSSSVDWCIAAKSYDSNNRSITISVSPNEGVESRETTLNVNSILDDYTITVRQLGYGPAILVKEHAIALDKQESQFIITVTSNVEYSIGEPLVDWVAGNPVGTKSSSLVSKDFHYIAEENAGLEKRSAMFKFIYNEDSSVADSCIVTQAPFVPSTDDIPEDIKIAIKSATASSEQQGTGIDASFDNDKSTIYHSAWNNTSSNYFPIRLNYFFEDVSEMDYIVYYPRQDGGANGSMKEFELWIATEENNTLTKYGEYDFQGQLSASRIAFNVPVQNPIQIQFVVKSGVGNSGQGFVSCAEMEFYRYSEANQQYLNIFTDKSCSELKAGIGEAEIDEMENPFFRSLALKIYRNEYDTEFRVQDYKAYTNPDFFASEARTSPYSLRDNATGIYATEGEELVVFANDFNTNISLFIQGNESAFSGTSYSLLPGVNKIKAETTGLIYVMYHTRSTTESPVKIHIATGTVNGYFDKSKYTKEDWERLLSKATYDYFDVLGEYAHLTFETSKFRNYTPDGLALINKYDDLVYKEWEFMGYKKYNRMPGNRLYFLGINSSYMYATNYYTAYESSTLVNLCDLTKFSTSSCWGPAHEVGHCNQTRPGLKWIGMTEVTNNIHSMHIQTSWGNQSRLIVDGVYNTAFNNLLNRGIPHNGYDGDKGVFVKLVPFWQLKLYLMDALGKDDFYKDLYEYMRNQDYSQATNDGFYQLDFVRAACRIANLDLTPFFEAWGFLEPVDITVNDYATKQFTITQNEIDDLKAEIAAKNYPKPEHSNIFEITDNNVSNYR</sequence>
<dbReference type="EMBL" id="FONW01000006">
    <property type="protein sequence ID" value="SFF41629.1"/>
    <property type="molecule type" value="Genomic_DNA"/>
</dbReference>
<dbReference type="InterPro" id="IPR042279">
    <property type="entry name" value="Pep_M60_3"/>
</dbReference>
<dbReference type="InterPro" id="IPR013783">
    <property type="entry name" value="Ig-like_fold"/>
</dbReference>
<dbReference type="InterPro" id="IPR051244">
    <property type="entry name" value="TCAF"/>
</dbReference>
<dbReference type="Gene3D" id="1.10.390.30">
    <property type="entry name" value="Peptidase M60, enhancin-like domain 3"/>
    <property type="match status" value="1"/>
</dbReference>
<dbReference type="SMART" id="SM01276">
    <property type="entry name" value="M60-like"/>
    <property type="match status" value="1"/>
</dbReference>
<gene>
    <name evidence="2" type="ORF">SAMN05216283_10644</name>
</gene>
<feature type="domain" description="Peptidase M60" evidence="1">
    <location>
        <begin position="448"/>
        <end position="736"/>
    </location>
</feature>
<organism evidence="2 3">
    <name type="scientific">Sunxiuqinia elliptica</name>
    <dbReference type="NCBI Taxonomy" id="655355"/>
    <lineage>
        <taxon>Bacteria</taxon>
        <taxon>Pseudomonadati</taxon>
        <taxon>Bacteroidota</taxon>
        <taxon>Bacteroidia</taxon>
        <taxon>Marinilabiliales</taxon>
        <taxon>Prolixibacteraceae</taxon>
        <taxon>Sunxiuqinia</taxon>
    </lineage>
</organism>
<reference evidence="2 3" key="1">
    <citation type="submission" date="2016-10" db="EMBL/GenBank/DDBJ databases">
        <authorList>
            <person name="de Groot N.N."/>
        </authorList>
    </citation>
    <scope>NUCLEOTIDE SEQUENCE [LARGE SCALE GENOMIC DNA]</scope>
    <source>
        <strain evidence="2 3">CGMCC 1.9156</strain>
    </source>
</reference>
<dbReference type="PANTHER" id="PTHR15730:SF5">
    <property type="entry name" value="SI:CH211-210B2.2-RELATED"/>
    <property type="match status" value="1"/>
</dbReference>
<dbReference type="SUPFAM" id="SSF49785">
    <property type="entry name" value="Galactose-binding domain-like"/>
    <property type="match status" value="1"/>
</dbReference>
<dbReference type="RefSeq" id="WP_093920180.1">
    <property type="nucleotide sequence ID" value="NZ_FONW01000006.1"/>
</dbReference>
<dbReference type="InterPro" id="IPR031161">
    <property type="entry name" value="Peptidase_M60_dom"/>
</dbReference>
<dbReference type="Pfam" id="PF00754">
    <property type="entry name" value="F5_F8_type_C"/>
    <property type="match status" value="1"/>
</dbReference>
<dbReference type="PANTHER" id="PTHR15730">
    <property type="entry name" value="EXPERIMENTAL AUTOIMMUNE PROSTATITIS ANTIGEN 2-RELATED"/>
    <property type="match status" value="1"/>
</dbReference>
<dbReference type="CDD" id="cd14948">
    <property type="entry name" value="BACON"/>
    <property type="match status" value="1"/>
</dbReference>
<dbReference type="InterPro" id="IPR000421">
    <property type="entry name" value="FA58C"/>
</dbReference>
<evidence type="ECO:0000313" key="3">
    <source>
        <dbReference type="Proteomes" id="UP000198964"/>
    </source>
</evidence>
<protein>
    <submittedName>
        <fullName evidence="2">Putative binding domain-containing protein, N-terminal</fullName>
    </submittedName>
</protein>
<dbReference type="STRING" id="655355.SAMN05216283_10644"/>